<dbReference type="PANTHER" id="PTHR28019">
    <property type="entry name" value="CELL MEMBRANE PROTEIN YLR413W-RELATED"/>
    <property type="match status" value="1"/>
</dbReference>
<dbReference type="GO" id="GO:0031505">
    <property type="term" value="P:fungal-type cell wall organization"/>
    <property type="evidence" value="ECO:0007669"/>
    <property type="project" value="TreeGrafter"/>
</dbReference>
<evidence type="ECO:0000313" key="2">
    <source>
        <dbReference type="Proteomes" id="UP000244722"/>
    </source>
</evidence>
<proteinExistence type="predicted"/>
<dbReference type="InterPro" id="IPR052413">
    <property type="entry name" value="SUR7_domain"/>
</dbReference>
<dbReference type="AlphaFoldDB" id="A0A2T7A6V4"/>
<protein>
    <submittedName>
        <fullName evidence="1">Uncharacterized protein</fullName>
    </submittedName>
</protein>
<comment type="caution">
    <text evidence="1">The sequence shown here is derived from an EMBL/GenBank/DDBJ whole genome shotgun (WGS) entry which is preliminary data.</text>
</comment>
<evidence type="ECO:0000313" key="1">
    <source>
        <dbReference type="EMBL" id="PUU83476.1"/>
    </source>
</evidence>
<gene>
    <name evidence="1" type="ORF">B9Z19DRAFT_1119170</name>
</gene>
<reference evidence="1 2" key="1">
    <citation type="submission" date="2017-04" db="EMBL/GenBank/DDBJ databases">
        <title>Draft genome sequence of Tuber borchii Vittad., a whitish edible truffle.</title>
        <authorList>
            <consortium name="DOE Joint Genome Institute"/>
            <person name="Murat C."/>
            <person name="Kuo A."/>
            <person name="Barry K.W."/>
            <person name="Clum A."/>
            <person name="Dockter R.B."/>
            <person name="Fauchery L."/>
            <person name="Iotti M."/>
            <person name="Kohler A."/>
            <person name="Labutti K."/>
            <person name="Lindquist E.A."/>
            <person name="Lipzen A."/>
            <person name="Ohm R.A."/>
            <person name="Wang M."/>
            <person name="Grigoriev I.V."/>
            <person name="Zambonelli A."/>
            <person name="Martin F.M."/>
        </authorList>
    </citation>
    <scope>NUCLEOTIDE SEQUENCE [LARGE SCALE GENOMIC DNA]</scope>
    <source>
        <strain evidence="1 2">Tbo3840</strain>
    </source>
</reference>
<organism evidence="1 2">
    <name type="scientific">Tuber borchii</name>
    <name type="common">White truffle</name>
    <dbReference type="NCBI Taxonomy" id="42251"/>
    <lineage>
        <taxon>Eukaryota</taxon>
        <taxon>Fungi</taxon>
        <taxon>Dikarya</taxon>
        <taxon>Ascomycota</taxon>
        <taxon>Pezizomycotina</taxon>
        <taxon>Pezizomycetes</taxon>
        <taxon>Pezizales</taxon>
        <taxon>Tuberaceae</taxon>
        <taxon>Tuber</taxon>
    </lineage>
</organism>
<name>A0A2T7A6V4_TUBBO</name>
<dbReference type="EMBL" id="NESQ01000011">
    <property type="protein sequence ID" value="PUU83476.1"/>
    <property type="molecule type" value="Genomic_DNA"/>
</dbReference>
<sequence>MLHLYLPILQPPLTILLLLTASSFLLHLLVLLGSTSNASVLRSLCFLRFYDVSWEKGFMDTPGLSNFFQVGLWNYYEGFEDRVLVCEEPQEFWWFNPMEEIVEKLFSGAGDLIPSPRHWSPILSIFTSFFSALFSTTPAAISTALYCSYRNFFEDHEEIQINGVLGRNMFIVMWAASIITIESSAVRVMCGCWNPERIRGGRGGELLKIVRRIHVPRTDPVRVE</sequence>
<dbReference type="OrthoDB" id="2327445at2759"/>
<keyword evidence="2" id="KW-1185">Reference proteome</keyword>
<dbReference type="PANTHER" id="PTHR28019:SF2">
    <property type="entry name" value="CELL MEMBRANE PROTEIN YLR413W-RELATED"/>
    <property type="match status" value="1"/>
</dbReference>
<dbReference type="GO" id="GO:0051285">
    <property type="term" value="C:cell cortex of cell tip"/>
    <property type="evidence" value="ECO:0007669"/>
    <property type="project" value="TreeGrafter"/>
</dbReference>
<dbReference type="STRING" id="42251.A0A2T7A6V4"/>
<dbReference type="Proteomes" id="UP000244722">
    <property type="component" value="Unassembled WGS sequence"/>
</dbReference>
<dbReference type="GO" id="GO:0005886">
    <property type="term" value="C:plasma membrane"/>
    <property type="evidence" value="ECO:0007669"/>
    <property type="project" value="TreeGrafter"/>
</dbReference>
<accession>A0A2T7A6V4</accession>